<comment type="similarity">
    <text evidence="3 10 13">Belongs to the IPP transferase family.</text>
</comment>
<evidence type="ECO:0000256" key="3">
    <source>
        <dbReference type="ARBA" id="ARBA00005842"/>
    </source>
</evidence>
<gene>
    <name evidence="10 14" type="primary">miaA</name>
    <name evidence="14" type="ORF">NCTC12020_00493</name>
</gene>
<keyword evidence="7 10" id="KW-0067">ATP-binding</keyword>
<name>A0A380NHX6_9FIRM</name>
<keyword evidence="5 10" id="KW-0819">tRNA processing</keyword>
<evidence type="ECO:0000256" key="4">
    <source>
        <dbReference type="ARBA" id="ARBA00022679"/>
    </source>
</evidence>
<evidence type="ECO:0000256" key="8">
    <source>
        <dbReference type="ARBA" id="ARBA00022842"/>
    </source>
</evidence>
<dbReference type="InterPro" id="IPR027417">
    <property type="entry name" value="P-loop_NTPase"/>
</dbReference>
<comment type="function">
    <text evidence="2 10 12">Catalyzes the transfer of a dimethylallyl group onto the adenine at position 37 in tRNAs that read codons beginning with uridine, leading to the formation of N6-(dimethylallyl)adenosine (i(6)A).</text>
</comment>
<comment type="catalytic activity">
    <reaction evidence="9 10 11">
        <text>adenosine(37) in tRNA + dimethylallyl diphosphate = N(6)-dimethylallyladenosine(37) in tRNA + diphosphate</text>
        <dbReference type="Rhea" id="RHEA:26482"/>
        <dbReference type="Rhea" id="RHEA-COMP:10162"/>
        <dbReference type="Rhea" id="RHEA-COMP:10375"/>
        <dbReference type="ChEBI" id="CHEBI:33019"/>
        <dbReference type="ChEBI" id="CHEBI:57623"/>
        <dbReference type="ChEBI" id="CHEBI:74411"/>
        <dbReference type="ChEBI" id="CHEBI:74415"/>
        <dbReference type="EC" id="2.5.1.75"/>
    </reaction>
</comment>
<dbReference type="InterPro" id="IPR018022">
    <property type="entry name" value="IPT"/>
</dbReference>
<dbReference type="Gene3D" id="3.40.50.300">
    <property type="entry name" value="P-loop containing nucleotide triphosphate hydrolases"/>
    <property type="match status" value="1"/>
</dbReference>
<dbReference type="GO" id="GO:0006400">
    <property type="term" value="P:tRNA modification"/>
    <property type="evidence" value="ECO:0007669"/>
    <property type="project" value="TreeGrafter"/>
</dbReference>
<dbReference type="Pfam" id="PF01715">
    <property type="entry name" value="IPPT"/>
    <property type="match status" value="1"/>
</dbReference>
<feature type="site" description="Interaction with substrate tRNA" evidence="10">
    <location>
        <position position="100"/>
    </location>
</feature>
<dbReference type="GO" id="GO:0052381">
    <property type="term" value="F:tRNA dimethylallyltransferase activity"/>
    <property type="evidence" value="ECO:0007669"/>
    <property type="project" value="UniProtKB-UniRule"/>
</dbReference>
<dbReference type="PANTHER" id="PTHR11088">
    <property type="entry name" value="TRNA DIMETHYLALLYLTRANSFERASE"/>
    <property type="match status" value="1"/>
</dbReference>
<evidence type="ECO:0000313" key="15">
    <source>
        <dbReference type="Proteomes" id="UP000255367"/>
    </source>
</evidence>
<reference evidence="14 15" key="1">
    <citation type="submission" date="2018-06" db="EMBL/GenBank/DDBJ databases">
        <authorList>
            <consortium name="Pathogen Informatics"/>
            <person name="Doyle S."/>
        </authorList>
    </citation>
    <scope>NUCLEOTIDE SEQUENCE [LARGE SCALE GENOMIC DNA]</scope>
    <source>
        <strain evidence="14 15">NCTC12020</strain>
    </source>
</reference>
<accession>A0A380NHX6</accession>
<evidence type="ECO:0000256" key="12">
    <source>
        <dbReference type="RuleBase" id="RU003784"/>
    </source>
</evidence>
<dbReference type="NCBIfam" id="TIGR00174">
    <property type="entry name" value="miaA"/>
    <property type="match status" value="1"/>
</dbReference>
<proteinExistence type="inferred from homology"/>
<evidence type="ECO:0000256" key="11">
    <source>
        <dbReference type="RuleBase" id="RU003783"/>
    </source>
</evidence>
<dbReference type="RefSeq" id="WP_115309737.1">
    <property type="nucleotide sequence ID" value="NZ_UHIO01000001.1"/>
</dbReference>
<keyword evidence="6 10" id="KW-0547">Nucleotide-binding</keyword>
<evidence type="ECO:0000256" key="9">
    <source>
        <dbReference type="ARBA" id="ARBA00049563"/>
    </source>
</evidence>
<protein>
    <recommendedName>
        <fullName evidence="10">tRNA dimethylallyltransferase</fullName>
        <ecNumber evidence="10">2.5.1.75</ecNumber>
    </recommendedName>
    <alternativeName>
        <fullName evidence="10">Dimethylallyl diphosphate:tRNA dimethylallyltransferase</fullName>
        <shortName evidence="10">DMAPP:tRNA dimethylallyltransferase</shortName>
        <shortName evidence="10">DMATase</shortName>
    </alternativeName>
    <alternativeName>
        <fullName evidence="10">Isopentenyl-diphosphate:tRNA isopentenyltransferase</fullName>
        <shortName evidence="10">IPP transferase</shortName>
        <shortName evidence="10">IPPT</shortName>
        <shortName evidence="10">IPTase</shortName>
    </alternativeName>
</protein>
<evidence type="ECO:0000256" key="2">
    <source>
        <dbReference type="ARBA" id="ARBA00003213"/>
    </source>
</evidence>
<keyword evidence="15" id="KW-1185">Reference proteome</keyword>
<dbReference type="SUPFAM" id="SSF52540">
    <property type="entry name" value="P-loop containing nucleoside triphosphate hydrolases"/>
    <property type="match status" value="2"/>
</dbReference>
<organism evidence="14 15">
    <name type="scientific">Veillonella criceti</name>
    <dbReference type="NCBI Taxonomy" id="103891"/>
    <lineage>
        <taxon>Bacteria</taxon>
        <taxon>Bacillati</taxon>
        <taxon>Bacillota</taxon>
        <taxon>Negativicutes</taxon>
        <taxon>Veillonellales</taxon>
        <taxon>Veillonellaceae</taxon>
        <taxon>Veillonella</taxon>
    </lineage>
</organism>
<dbReference type="Proteomes" id="UP000255367">
    <property type="component" value="Unassembled WGS sequence"/>
</dbReference>
<evidence type="ECO:0000256" key="6">
    <source>
        <dbReference type="ARBA" id="ARBA00022741"/>
    </source>
</evidence>
<evidence type="ECO:0000256" key="5">
    <source>
        <dbReference type="ARBA" id="ARBA00022694"/>
    </source>
</evidence>
<feature type="binding site" evidence="10">
    <location>
        <begin position="9"/>
        <end position="16"/>
    </location>
    <ligand>
        <name>ATP</name>
        <dbReference type="ChEBI" id="CHEBI:30616"/>
    </ligand>
</feature>
<comment type="cofactor">
    <cofactor evidence="1 10">
        <name>Mg(2+)</name>
        <dbReference type="ChEBI" id="CHEBI:18420"/>
    </cofactor>
</comment>
<dbReference type="GO" id="GO:0005524">
    <property type="term" value="F:ATP binding"/>
    <property type="evidence" value="ECO:0007669"/>
    <property type="project" value="UniProtKB-UniRule"/>
</dbReference>
<evidence type="ECO:0000256" key="1">
    <source>
        <dbReference type="ARBA" id="ARBA00001946"/>
    </source>
</evidence>
<evidence type="ECO:0000256" key="13">
    <source>
        <dbReference type="RuleBase" id="RU003785"/>
    </source>
</evidence>
<dbReference type="EC" id="2.5.1.75" evidence="10"/>
<evidence type="ECO:0000256" key="7">
    <source>
        <dbReference type="ARBA" id="ARBA00022840"/>
    </source>
</evidence>
<dbReference type="OrthoDB" id="9776390at2"/>
<dbReference type="EMBL" id="UHIO01000001">
    <property type="protein sequence ID" value="SUP41135.1"/>
    <property type="molecule type" value="Genomic_DNA"/>
</dbReference>
<dbReference type="InterPro" id="IPR039657">
    <property type="entry name" value="Dimethylallyltransferase"/>
</dbReference>
<feature type="site" description="Interaction with substrate tRNA" evidence="10">
    <location>
        <position position="123"/>
    </location>
</feature>
<keyword evidence="4 10" id="KW-0808">Transferase</keyword>
<feature type="binding site" evidence="10">
    <location>
        <begin position="11"/>
        <end position="16"/>
    </location>
    <ligand>
        <name>substrate</name>
    </ligand>
</feature>
<comment type="subunit">
    <text evidence="10">Monomer.</text>
</comment>
<sequence>MEQLITILGPTAVGKTDLTLRLAKALNGVVISGDAYQIYKGLNIGTAKPTVEELASVPHRLIDICEADDSYSVADFQRAAAQAITNAHLQGQMPILSGGTGFYVQSLLEGFDFSVEGPDTSIRKRLEDMWVVDGENAVLAYGEQLAKKGQISLRFTDKHRLFRAIELMEQGHYEALTNQTKAGLSYEGPVIGLRRNREELYERINLRVEIMVEQGLFEEVETLLASGISPDCQAFKGIGYKEVVAYYQGSYTKAEAIAAIQQNTRRFAKRQITWYKRMPYITWLDCDNNRTSESVYEEAITIIGAQLKVNKFNI</sequence>
<keyword evidence="8 10" id="KW-0460">Magnesium</keyword>
<evidence type="ECO:0000313" key="14">
    <source>
        <dbReference type="EMBL" id="SUP41135.1"/>
    </source>
</evidence>
<dbReference type="AlphaFoldDB" id="A0A380NHX6"/>
<dbReference type="PANTHER" id="PTHR11088:SF60">
    <property type="entry name" value="TRNA DIMETHYLALLYLTRANSFERASE"/>
    <property type="match status" value="1"/>
</dbReference>
<dbReference type="HAMAP" id="MF_00185">
    <property type="entry name" value="IPP_trans"/>
    <property type="match status" value="1"/>
</dbReference>
<evidence type="ECO:0000256" key="10">
    <source>
        <dbReference type="HAMAP-Rule" id="MF_00185"/>
    </source>
</evidence>
<comment type="caution">
    <text evidence="10">Lacks conserved residue(s) required for the propagation of feature annotation.</text>
</comment>